<dbReference type="Pfam" id="PF00912">
    <property type="entry name" value="Transgly"/>
    <property type="match status" value="1"/>
</dbReference>
<evidence type="ECO:0000256" key="4">
    <source>
        <dbReference type="ARBA" id="ARBA00022475"/>
    </source>
</evidence>
<evidence type="ECO:0000256" key="15">
    <source>
        <dbReference type="ARBA" id="ARBA00023136"/>
    </source>
</evidence>
<evidence type="ECO:0000256" key="3">
    <source>
        <dbReference type="ARBA" id="ARBA00007739"/>
    </source>
</evidence>
<dbReference type="OrthoDB" id="9766909at2"/>
<evidence type="ECO:0000256" key="8">
    <source>
        <dbReference type="ARBA" id="ARBA00022676"/>
    </source>
</evidence>
<dbReference type="NCBIfam" id="TIGR02074">
    <property type="entry name" value="PBP_1a_fam"/>
    <property type="match status" value="1"/>
</dbReference>
<keyword evidence="10 21" id="KW-0812">Transmembrane</keyword>
<keyword evidence="9" id="KW-0808">Transferase</keyword>
<proteinExistence type="inferred from homology"/>
<protein>
    <submittedName>
        <fullName evidence="22">Monofunctional biosynthetic peptidoglycan transglycosylase</fullName>
    </submittedName>
</protein>
<dbReference type="KEGG" id="beo:BEH_23645"/>
<evidence type="ECO:0000256" key="1">
    <source>
        <dbReference type="ARBA" id="ARBA00004236"/>
    </source>
</evidence>
<dbReference type="NCBIfam" id="TIGR02070">
    <property type="entry name" value="mono_pep_trsgly"/>
    <property type="match status" value="1"/>
</dbReference>
<reference evidence="23" key="2">
    <citation type="submission" date="2015-06" db="EMBL/GenBank/DDBJ databases">
        <title>Genome Sequence of Bacillus endophyticus and Analysis of its Companion Mechanism in the Ketogulonigenium vulgare-Bacillus strain Consortium.</title>
        <authorList>
            <person name="Jia N."/>
            <person name="Du J."/>
            <person name="Ding M.-Z."/>
            <person name="Gao F."/>
            <person name="Yuan Y.-J."/>
        </authorList>
    </citation>
    <scope>NUCLEOTIDE SEQUENCE [LARGE SCALE GENOMIC DNA]</scope>
    <source>
        <strain evidence="23">Hbe603</strain>
    </source>
</reference>
<dbReference type="InterPro" id="IPR001264">
    <property type="entry name" value="Glyco_trans_51"/>
</dbReference>
<keyword evidence="15 21" id="KW-0472">Membrane</keyword>
<dbReference type="GO" id="GO:0006508">
    <property type="term" value="P:proteolysis"/>
    <property type="evidence" value="ECO:0007669"/>
    <property type="project" value="UniProtKB-KW"/>
</dbReference>
<keyword evidence="8" id="KW-0328">Glycosyltransferase</keyword>
<evidence type="ECO:0000313" key="22">
    <source>
        <dbReference type="EMBL" id="AKO94820.1"/>
    </source>
</evidence>
<keyword evidence="11" id="KW-0378">Hydrolase</keyword>
<evidence type="ECO:0000256" key="7">
    <source>
        <dbReference type="ARBA" id="ARBA00022670"/>
    </source>
</evidence>
<dbReference type="InterPro" id="IPR011812">
    <property type="entry name" value="Pep_trsgly"/>
</dbReference>
<comment type="catalytic activity">
    <reaction evidence="19">
        <text>[GlcNAc-(1-&gt;4)-Mur2Ac(oyl-L-Ala-gamma-D-Glu-L-Lys-D-Ala-D-Ala)](n)-di-trans,octa-cis-undecaprenyl diphosphate + beta-D-GlcNAc-(1-&gt;4)-Mur2Ac(oyl-L-Ala-gamma-D-Glu-L-Lys-D-Ala-D-Ala)-di-trans,octa-cis-undecaprenyl diphosphate = [GlcNAc-(1-&gt;4)-Mur2Ac(oyl-L-Ala-gamma-D-Glu-L-Lys-D-Ala-D-Ala)](n+1)-di-trans,octa-cis-undecaprenyl diphosphate + di-trans,octa-cis-undecaprenyl diphosphate + H(+)</text>
        <dbReference type="Rhea" id="RHEA:23708"/>
        <dbReference type="Rhea" id="RHEA-COMP:9602"/>
        <dbReference type="Rhea" id="RHEA-COMP:9603"/>
        <dbReference type="ChEBI" id="CHEBI:15378"/>
        <dbReference type="ChEBI" id="CHEBI:58405"/>
        <dbReference type="ChEBI" id="CHEBI:60033"/>
        <dbReference type="ChEBI" id="CHEBI:78435"/>
        <dbReference type="EC" id="2.4.99.28"/>
    </reaction>
</comment>
<dbReference type="PATRIC" id="fig|135735.6.peg.4971"/>
<evidence type="ECO:0000256" key="5">
    <source>
        <dbReference type="ARBA" id="ARBA00022519"/>
    </source>
</evidence>
<evidence type="ECO:0000256" key="2">
    <source>
        <dbReference type="ARBA" id="ARBA00007090"/>
    </source>
</evidence>
<dbReference type="InterPro" id="IPR001460">
    <property type="entry name" value="PCN-bd_Tpept"/>
</dbReference>
<dbReference type="GO" id="GO:0008955">
    <property type="term" value="F:peptidoglycan glycosyltransferase activity"/>
    <property type="evidence" value="ECO:0007669"/>
    <property type="project" value="UniProtKB-EC"/>
</dbReference>
<dbReference type="Gene3D" id="3.40.710.10">
    <property type="entry name" value="DD-peptidase/beta-lactamase superfamily"/>
    <property type="match status" value="1"/>
</dbReference>
<dbReference type="PANTHER" id="PTHR32282">
    <property type="entry name" value="BINDING PROTEIN TRANSPEPTIDASE, PUTATIVE-RELATED"/>
    <property type="match status" value="1"/>
</dbReference>
<dbReference type="InterPro" id="IPR012338">
    <property type="entry name" value="Beta-lactam/transpept-like"/>
</dbReference>
<keyword evidence="12" id="KW-0133">Cell shape</keyword>
<evidence type="ECO:0000256" key="17">
    <source>
        <dbReference type="ARBA" id="ARBA00023316"/>
    </source>
</evidence>
<keyword evidence="6" id="KW-0121">Carboxypeptidase</keyword>
<keyword evidence="5" id="KW-0997">Cell inner membrane</keyword>
<dbReference type="GO" id="GO:0009002">
    <property type="term" value="F:serine-type D-Ala-D-Ala carboxypeptidase activity"/>
    <property type="evidence" value="ECO:0007669"/>
    <property type="project" value="UniProtKB-EC"/>
</dbReference>
<comment type="similarity">
    <text evidence="3">In the N-terminal section; belongs to the glycosyltransferase 51 family.</text>
</comment>
<dbReference type="InterPro" id="IPR036950">
    <property type="entry name" value="PBP_transglycosylase"/>
</dbReference>
<evidence type="ECO:0000256" key="16">
    <source>
        <dbReference type="ARBA" id="ARBA00023268"/>
    </source>
</evidence>
<dbReference type="InterPro" id="IPR023346">
    <property type="entry name" value="Lysozyme-like_dom_sf"/>
</dbReference>
<dbReference type="AlphaFoldDB" id="A0A0H4KMM0"/>
<comment type="similarity">
    <text evidence="2">In the C-terminal section; belongs to the transpeptidase family.</text>
</comment>
<feature type="transmembrane region" description="Helical" evidence="21">
    <location>
        <begin position="20"/>
        <end position="41"/>
    </location>
</feature>
<evidence type="ECO:0000313" key="23">
    <source>
        <dbReference type="Proteomes" id="UP000036202"/>
    </source>
</evidence>
<dbReference type="Gene3D" id="1.10.3810.10">
    <property type="entry name" value="Biosynthetic peptidoglycan transglycosylase-like"/>
    <property type="match status" value="1"/>
</dbReference>
<feature type="region of interest" description="Disordered" evidence="20">
    <location>
        <begin position="660"/>
        <end position="689"/>
    </location>
</feature>
<keyword evidence="16" id="KW-0511">Multifunctional enzyme</keyword>
<sequence>MELNASKYQQKLKKMGRRAIALSIILLILFCISLGVMWMIAKIQGAPPLSVPQTTILYNADKSLLEEMHHGQKRYWVPIENISPHVIQATISVEDQNFYNHHGFDPKRIAGAAVADLKAMAKVQGASTITQQYARNLFLEHDKTWIRKLREAWYTVRLETNYDKDHILEGYLNTIYYGHGVYGIEAASRYYFNKNASKLTRSEASILAGIPKGPSYYSPFNNLENAKERQKIILAAMQKEGFITQEEEKKAFAAKLSFHEIKEEEKKDIAPYFVDEVKKQVKEKLHLTNERELHGLRIYTTLNPKLQKLAEKKVEKTIDPDSSIQTGFIAMNPKTGAVKALIGGKDYEESPFNRATQAVRQPGSTMKVPLYYAAIEHGLTPSTLFKSEPTVFTFGKGTKETQYKPSNYHDYYANDNITLSQAIALSDNIYAVKTMQYIGVDQLVQTSREMGIKSNIKPVPSLALGTSPVRLSEMVNAYGMIENGGREIEPTFVTKVESYDGKVLYEAPKEHKQVLDEDAAYVTTHLMTGMFDERLNDYTTVTGNSINEKTTHIYGGKSGTTQTDSWMIGFSPSLVAGVWTGYDKDQTMDKVTERSYAKNIWVSFMEEAHKGKTVQAFSPSKGVVGVLVNPDNGKLATKDCPNTRLTYYVKGTEPTEYCDEHMEHTEEKKQEKQEKKEEDGFWKKVLPWA</sequence>
<accession>A0A0H4KMM0</accession>
<keyword evidence="13" id="KW-0573">Peptidoglycan synthesis</keyword>
<dbReference type="GO" id="GO:0008658">
    <property type="term" value="F:penicillin binding"/>
    <property type="evidence" value="ECO:0007669"/>
    <property type="project" value="InterPro"/>
</dbReference>
<organism evidence="22 23">
    <name type="scientific">Priestia filamentosa</name>
    <dbReference type="NCBI Taxonomy" id="1402861"/>
    <lineage>
        <taxon>Bacteria</taxon>
        <taxon>Bacillati</taxon>
        <taxon>Bacillota</taxon>
        <taxon>Bacilli</taxon>
        <taxon>Bacillales</taxon>
        <taxon>Bacillaceae</taxon>
        <taxon>Priestia</taxon>
    </lineage>
</organism>
<keyword evidence="17" id="KW-0961">Cell wall biogenesis/degradation</keyword>
<dbReference type="InterPro" id="IPR050396">
    <property type="entry name" value="Glycosyltr_51/Transpeptidase"/>
</dbReference>
<evidence type="ECO:0000256" key="19">
    <source>
        <dbReference type="ARBA" id="ARBA00049902"/>
    </source>
</evidence>
<evidence type="ECO:0000256" key="20">
    <source>
        <dbReference type="SAM" id="MobiDB-lite"/>
    </source>
</evidence>
<feature type="compositionally biased region" description="Basic and acidic residues" evidence="20">
    <location>
        <begin position="660"/>
        <end position="682"/>
    </location>
</feature>
<evidence type="ECO:0000256" key="18">
    <source>
        <dbReference type="ARBA" id="ARBA00034000"/>
    </source>
</evidence>
<keyword evidence="14 21" id="KW-1133">Transmembrane helix</keyword>
<comment type="catalytic activity">
    <reaction evidence="18">
        <text>Preferential cleavage: (Ac)2-L-Lys-D-Ala-|-D-Ala. Also transpeptidation of peptidyl-alanyl moieties that are N-acyl substituents of D-alanine.</text>
        <dbReference type="EC" id="3.4.16.4"/>
    </reaction>
</comment>
<dbReference type="Proteomes" id="UP000036202">
    <property type="component" value="Chromosome"/>
</dbReference>
<dbReference type="FunFam" id="1.10.3810.10:FF:000001">
    <property type="entry name" value="Penicillin-binding protein 1A"/>
    <property type="match status" value="1"/>
</dbReference>
<dbReference type="GO" id="GO:0009252">
    <property type="term" value="P:peptidoglycan biosynthetic process"/>
    <property type="evidence" value="ECO:0007669"/>
    <property type="project" value="UniProtKB-KW"/>
</dbReference>
<evidence type="ECO:0000256" key="11">
    <source>
        <dbReference type="ARBA" id="ARBA00022801"/>
    </source>
</evidence>
<reference evidence="22 23" key="1">
    <citation type="journal article" date="2015" name="PLoS ONE">
        <title>Genome Sequence of Bacillus endophyticus and Analysis of Its Companion Mechanism in the Ketogulonigenium vulgare-Bacillus Strain Consortium.</title>
        <authorList>
            <person name="Jia N."/>
            <person name="Du J."/>
            <person name="Ding M.Z."/>
            <person name="Gao F."/>
            <person name="Yuan Y.J."/>
        </authorList>
    </citation>
    <scope>NUCLEOTIDE SEQUENCE [LARGE SCALE GENOMIC DNA]</scope>
    <source>
        <strain evidence="22 23">Hbe603</strain>
    </source>
</reference>
<comment type="subcellular location">
    <subcellularLocation>
        <location evidence="1">Cell membrane</location>
    </subcellularLocation>
</comment>
<dbReference type="GO" id="GO:0008360">
    <property type="term" value="P:regulation of cell shape"/>
    <property type="evidence" value="ECO:0007669"/>
    <property type="project" value="UniProtKB-KW"/>
</dbReference>
<dbReference type="GO" id="GO:0009274">
    <property type="term" value="C:peptidoglycan-based cell wall"/>
    <property type="evidence" value="ECO:0007669"/>
    <property type="project" value="InterPro"/>
</dbReference>
<gene>
    <name evidence="22" type="ORF">BEH_23645</name>
</gene>
<evidence type="ECO:0000256" key="21">
    <source>
        <dbReference type="SAM" id="Phobius"/>
    </source>
</evidence>
<keyword evidence="4" id="KW-1003">Cell membrane</keyword>
<dbReference type="SUPFAM" id="SSF53955">
    <property type="entry name" value="Lysozyme-like"/>
    <property type="match status" value="1"/>
</dbReference>
<keyword evidence="7" id="KW-0645">Protease</keyword>
<evidence type="ECO:0000256" key="12">
    <source>
        <dbReference type="ARBA" id="ARBA00022960"/>
    </source>
</evidence>
<name>A0A0H4KMM0_9BACI</name>
<dbReference type="GO" id="GO:0016763">
    <property type="term" value="F:pentosyltransferase activity"/>
    <property type="evidence" value="ECO:0007669"/>
    <property type="project" value="InterPro"/>
</dbReference>
<evidence type="ECO:0000256" key="6">
    <source>
        <dbReference type="ARBA" id="ARBA00022645"/>
    </source>
</evidence>
<dbReference type="PANTHER" id="PTHR32282:SF11">
    <property type="entry name" value="PENICILLIN-BINDING PROTEIN 1B"/>
    <property type="match status" value="1"/>
</dbReference>
<dbReference type="EMBL" id="CP011974">
    <property type="protein sequence ID" value="AKO94820.1"/>
    <property type="molecule type" value="Genomic_DNA"/>
</dbReference>
<dbReference type="GO" id="GO:0030288">
    <property type="term" value="C:outer membrane-bounded periplasmic space"/>
    <property type="evidence" value="ECO:0007669"/>
    <property type="project" value="TreeGrafter"/>
</dbReference>
<evidence type="ECO:0000256" key="14">
    <source>
        <dbReference type="ARBA" id="ARBA00022989"/>
    </source>
</evidence>
<evidence type="ECO:0000256" key="9">
    <source>
        <dbReference type="ARBA" id="ARBA00022679"/>
    </source>
</evidence>
<dbReference type="GO" id="GO:0005886">
    <property type="term" value="C:plasma membrane"/>
    <property type="evidence" value="ECO:0007669"/>
    <property type="project" value="UniProtKB-SubCell"/>
</dbReference>
<dbReference type="Pfam" id="PF00905">
    <property type="entry name" value="Transpeptidase"/>
    <property type="match status" value="1"/>
</dbReference>
<dbReference type="SUPFAM" id="SSF56601">
    <property type="entry name" value="beta-lactamase/transpeptidase-like"/>
    <property type="match status" value="1"/>
</dbReference>
<evidence type="ECO:0000256" key="10">
    <source>
        <dbReference type="ARBA" id="ARBA00022692"/>
    </source>
</evidence>
<keyword evidence="23" id="KW-1185">Reference proteome</keyword>
<dbReference type="GO" id="GO:0071555">
    <property type="term" value="P:cell wall organization"/>
    <property type="evidence" value="ECO:0007669"/>
    <property type="project" value="UniProtKB-KW"/>
</dbReference>
<evidence type="ECO:0000256" key="13">
    <source>
        <dbReference type="ARBA" id="ARBA00022984"/>
    </source>
</evidence>